<dbReference type="Pfam" id="PF01957">
    <property type="entry name" value="NfeD"/>
    <property type="match status" value="1"/>
</dbReference>
<dbReference type="SUPFAM" id="SSF141322">
    <property type="entry name" value="NfeD domain-like"/>
    <property type="match status" value="1"/>
</dbReference>
<sequence>MLCIAALCAIATASLAQEDGARSTVPEIALDGSVGPATADFVIDEIEAANARHAPFVILRIDTPGGLSSSMREIVQSILASSIPVIGYVAPEGARAASAGTYILLATHVAAMAPATTLGAATPINIGGASAEPADNNSDDGPDTTQDGDTAISQTSEPDLGNAETKRRKQVNDAVAYIRSLAERRGRNADWAASAVRSAATLGADEAREKNVVDLVAASQRDLLAALDGRTVATASGEVTLATADTRVRPITPDWRTRVLSVVTDPTVAYLLFMIGLVGLAAEALNPGAAIPGVVGAISLITAFYAFNMMPVDLTGAALIALGVLLVVAEAFVPSFGALGLGGVAALLFGSLMLTDTPGYDVSLTVIITIALAAVLILATIVWQFRRARHTRIETGHEGLVGRHCTARHDFEHQGRVWLHGESWRAETDTPVIENQSLVVTRVTGLTVHVRALDTLETSR</sequence>
<dbReference type="InterPro" id="IPR012340">
    <property type="entry name" value="NA-bd_OB-fold"/>
</dbReference>
<dbReference type="Proteomes" id="UP000285310">
    <property type="component" value="Unassembled WGS sequence"/>
</dbReference>
<evidence type="ECO:0000313" key="12">
    <source>
        <dbReference type="Proteomes" id="UP000285310"/>
    </source>
</evidence>
<feature type="transmembrane region" description="Helical" evidence="6">
    <location>
        <begin position="314"/>
        <end position="333"/>
    </location>
</feature>
<feature type="transmembrane region" description="Helical" evidence="6">
    <location>
        <begin position="289"/>
        <end position="308"/>
    </location>
</feature>
<evidence type="ECO:0000313" key="11">
    <source>
        <dbReference type="EMBL" id="ROO32706.1"/>
    </source>
</evidence>
<keyword evidence="12" id="KW-1185">Reference proteome</keyword>
<dbReference type="GO" id="GO:0006508">
    <property type="term" value="P:proteolysis"/>
    <property type="evidence" value="ECO:0007669"/>
    <property type="project" value="UniProtKB-KW"/>
</dbReference>
<dbReference type="PANTHER" id="PTHR33507:SF4">
    <property type="entry name" value="NODULATION COMPETITIVENESS PROTEIN NFED"/>
    <property type="match status" value="1"/>
</dbReference>
<feature type="region of interest" description="Disordered" evidence="5">
    <location>
        <begin position="126"/>
        <end position="168"/>
    </location>
</feature>
<dbReference type="InterPro" id="IPR029045">
    <property type="entry name" value="ClpP/crotonase-like_dom_sf"/>
</dbReference>
<name>A0A423Q215_9GAMM</name>
<dbReference type="EMBL" id="AYKG01000001">
    <property type="protein sequence ID" value="ROO32706.1"/>
    <property type="molecule type" value="Genomic_DNA"/>
</dbReference>
<comment type="caution">
    <text evidence="11">The sequence shown here is derived from an EMBL/GenBank/DDBJ whole genome shotgun (WGS) entry which is preliminary data.</text>
</comment>
<feature type="domain" description="NfeD-like C-terminal" evidence="8">
    <location>
        <begin position="398"/>
        <end position="451"/>
    </location>
</feature>
<feature type="transmembrane region" description="Helical" evidence="6">
    <location>
        <begin position="259"/>
        <end position="282"/>
    </location>
</feature>
<dbReference type="InterPro" id="IPR002810">
    <property type="entry name" value="NfeD-like_C"/>
</dbReference>
<evidence type="ECO:0000256" key="3">
    <source>
        <dbReference type="ARBA" id="ARBA00022989"/>
    </source>
</evidence>
<protein>
    <submittedName>
        <fullName evidence="11">Serine protease</fullName>
    </submittedName>
</protein>
<dbReference type="InParanoid" id="A0A423Q215"/>
<evidence type="ECO:0000256" key="2">
    <source>
        <dbReference type="ARBA" id="ARBA00022692"/>
    </source>
</evidence>
<feature type="domain" description="NfeD integral membrane" evidence="9">
    <location>
        <begin position="267"/>
        <end position="383"/>
    </location>
</feature>
<evidence type="ECO:0000256" key="1">
    <source>
        <dbReference type="ARBA" id="ARBA00004141"/>
    </source>
</evidence>
<evidence type="ECO:0000259" key="9">
    <source>
        <dbReference type="Pfam" id="PF24961"/>
    </source>
</evidence>
<dbReference type="CDD" id="cd07020">
    <property type="entry name" value="Clp_protease_NfeD_1"/>
    <property type="match status" value="1"/>
</dbReference>
<dbReference type="InterPro" id="IPR052165">
    <property type="entry name" value="Membrane_assoc_protease"/>
</dbReference>
<dbReference type="Gene3D" id="3.90.226.10">
    <property type="entry name" value="2-enoyl-CoA Hydratase, Chain A, domain 1"/>
    <property type="match status" value="1"/>
</dbReference>
<dbReference type="AlphaFoldDB" id="A0A423Q215"/>
<evidence type="ECO:0000259" key="10">
    <source>
        <dbReference type="Pfam" id="PF25145"/>
    </source>
</evidence>
<dbReference type="GO" id="GO:0008233">
    <property type="term" value="F:peptidase activity"/>
    <property type="evidence" value="ECO:0007669"/>
    <property type="project" value="UniProtKB-KW"/>
</dbReference>
<feature type="transmembrane region" description="Helical" evidence="6">
    <location>
        <begin position="362"/>
        <end position="383"/>
    </location>
</feature>
<evidence type="ECO:0000256" key="7">
    <source>
        <dbReference type="SAM" id="SignalP"/>
    </source>
</evidence>
<feature type="domain" description="NfeD1b N-terminal" evidence="10">
    <location>
        <begin position="28"/>
        <end position="132"/>
    </location>
</feature>
<dbReference type="SUPFAM" id="SSF52096">
    <property type="entry name" value="ClpP/crotonase"/>
    <property type="match status" value="1"/>
</dbReference>
<feature type="chain" id="PRO_5019210645" evidence="7">
    <location>
        <begin position="17"/>
        <end position="460"/>
    </location>
</feature>
<evidence type="ECO:0000256" key="4">
    <source>
        <dbReference type="ARBA" id="ARBA00023136"/>
    </source>
</evidence>
<keyword evidence="3 6" id="KW-1133">Transmembrane helix</keyword>
<dbReference type="PANTHER" id="PTHR33507">
    <property type="entry name" value="INNER MEMBRANE PROTEIN YBBJ"/>
    <property type="match status" value="1"/>
</dbReference>
<accession>A0A423Q215</accession>
<dbReference type="FunFam" id="3.90.226.10:FF:000089">
    <property type="entry name" value="Membrane-bound serine protease"/>
    <property type="match status" value="1"/>
</dbReference>
<comment type="subcellular location">
    <subcellularLocation>
        <location evidence="1">Membrane</location>
        <topology evidence="1">Multi-pass membrane protein</topology>
    </subcellularLocation>
</comment>
<dbReference type="InterPro" id="IPR056738">
    <property type="entry name" value="NfeD1b_N"/>
</dbReference>
<reference evidence="11 12" key="1">
    <citation type="submission" date="2013-10" db="EMBL/GenBank/DDBJ databases">
        <title>Salinisphaera japonica YTM-1 Genome Sequencing.</title>
        <authorList>
            <person name="Lai Q."/>
            <person name="Li C."/>
            <person name="Shao Z."/>
        </authorList>
    </citation>
    <scope>NUCLEOTIDE SEQUENCE [LARGE SCALE GENOMIC DNA]</scope>
    <source>
        <strain evidence="11 12">YTM-1</strain>
    </source>
</reference>
<dbReference type="Gene3D" id="2.40.50.140">
    <property type="entry name" value="Nucleic acid-binding proteins"/>
    <property type="match status" value="1"/>
</dbReference>
<keyword evidence="11" id="KW-0645">Protease</keyword>
<evidence type="ECO:0000256" key="5">
    <source>
        <dbReference type="SAM" id="MobiDB-lite"/>
    </source>
</evidence>
<dbReference type="GO" id="GO:0016020">
    <property type="term" value="C:membrane"/>
    <property type="evidence" value="ECO:0007669"/>
    <property type="project" value="UniProtKB-SubCell"/>
</dbReference>
<dbReference type="Pfam" id="PF25145">
    <property type="entry name" value="NfeD1b_N"/>
    <property type="match status" value="1"/>
</dbReference>
<keyword evidence="4 6" id="KW-0472">Membrane</keyword>
<proteinExistence type="predicted"/>
<keyword evidence="11" id="KW-0378">Hydrolase</keyword>
<keyword evidence="2 6" id="KW-0812">Transmembrane</keyword>
<gene>
    <name evidence="11" type="ORF">SAJA_00190</name>
</gene>
<feature type="signal peptide" evidence="7">
    <location>
        <begin position="1"/>
        <end position="16"/>
    </location>
</feature>
<organism evidence="11 12">
    <name type="scientific">Salinisphaera japonica YTM-1</name>
    <dbReference type="NCBI Taxonomy" id="1209778"/>
    <lineage>
        <taxon>Bacteria</taxon>
        <taxon>Pseudomonadati</taxon>
        <taxon>Pseudomonadota</taxon>
        <taxon>Gammaproteobacteria</taxon>
        <taxon>Salinisphaerales</taxon>
        <taxon>Salinisphaeraceae</taxon>
        <taxon>Salinisphaera</taxon>
    </lineage>
</organism>
<dbReference type="InterPro" id="IPR056739">
    <property type="entry name" value="NfeD_membrane"/>
</dbReference>
<keyword evidence="7" id="KW-0732">Signal</keyword>
<dbReference type="Pfam" id="PF24961">
    <property type="entry name" value="NfeD_membrane"/>
    <property type="match status" value="1"/>
</dbReference>
<evidence type="ECO:0000259" key="8">
    <source>
        <dbReference type="Pfam" id="PF01957"/>
    </source>
</evidence>
<evidence type="ECO:0000256" key="6">
    <source>
        <dbReference type="SAM" id="Phobius"/>
    </source>
</evidence>